<keyword evidence="2" id="KW-1185">Reference proteome</keyword>
<dbReference type="HOGENOM" id="CLU_2039717_0_0_1"/>
<evidence type="ECO:0000313" key="2">
    <source>
        <dbReference type="Proteomes" id="UP000009172"/>
    </source>
</evidence>
<name>F2RS91_TRIT1</name>
<evidence type="ECO:0000313" key="1">
    <source>
        <dbReference type="EMBL" id="EGD94190.1"/>
    </source>
</evidence>
<reference evidence="2" key="1">
    <citation type="journal article" date="2012" name="MBio">
        <title>Comparative genome analysis of Trichophyton rubrum and related dermatophytes reveals candidate genes involved in infection.</title>
        <authorList>
            <person name="Martinez D.A."/>
            <person name="Oliver B.G."/>
            <person name="Graeser Y."/>
            <person name="Goldberg J.M."/>
            <person name="Li W."/>
            <person name="Martinez-Rossi N.M."/>
            <person name="Monod M."/>
            <person name="Shelest E."/>
            <person name="Barton R.C."/>
            <person name="Birch E."/>
            <person name="Brakhage A.A."/>
            <person name="Chen Z."/>
            <person name="Gurr S.J."/>
            <person name="Heiman D."/>
            <person name="Heitman J."/>
            <person name="Kosti I."/>
            <person name="Rossi A."/>
            <person name="Saif S."/>
            <person name="Samalova M."/>
            <person name="Saunders C.W."/>
            <person name="Shea T."/>
            <person name="Summerbell R.C."/>
            <person name="Xu J."/>
            <person name="Young S."/>
            <person name="Zeng Q."/>
            <person name="Birren B.W."/>
            <person name="Cuomo C.A."/>
            <person name="White T.C."/>
        </authorList>
    </citation>
    <scope>NUCLEOTIDE SEQUENCE [LARGE SCALE GENOMIC DNA]</scope>
    <source>
        <strain evidence="2">CBS 112818</strain>
    </source>
</reference>
<protein>
    <submittedName>
        <fullName evidence="1">Uncharacterized protein</fullName>
    </submittedName>
</protein>
<gene>
    <name evidence="1" type="ORF">TESG_08318</name>
</gene>
<proteinExistence type="predicted"/>
<accession>F2RS91</accession>
<dbReference type="AlphaFoldDB" id="F2RS91"/>
<dbReference type="EMBL" id="GG698482">
    <property type="protein sequence ID" value="EGD94190.1"/>
    <property type="molecule type" value="Genomic_DNA"/>
</dbReference>
<sequence length="128" mass="14216">MAYAPLTRQLVTVKKKGRKAGNPALPHPPPNVVRYIPAQLNSISDEAASLTYVSLSRAAVTRVMFRRVPMAPTNCRPCTWLARRSDVDKAYFWKPTGQHKVRPYRHQPPVNELRGPGAAAHDMGGICD</sequence>
<organism evidence="1 2">
    <name type="scientific">Trichophyton tonsurans (strain CBS 112818)</name>
    <name type="common">Scalp ringworm fungus</name>
    <dbReference type="NCBI Taxonomy" id="647933"/>
    <lineage>
        <taxon>Eukaryota</taxon>
        <taxon>Fungi</taxon>
        <taxon>Dikarya</taxon>
        <taxon>Ascomycota</taxon>
        <taxon>Pezizomycotina</taxon>
        <taxon>Eurotiomycetes</taxon>
        <taxon>Eurotiomycetidae</taxon>
        <taxon>Onygenales</taxon>
        <taxon>Arthrodermataceae</taxon>
        <taxon>Trichophyton</taxon>
    </lineage>
</organism>
<dbReference type="Proteomes" id="UP000009172">
    <property type="component" value="Unassembled WGS sequence"/>
</dbReference>